<keyword evidence="8" id="KW-1185">Reference proteome</keyword>
<evidence type="ECO:0000256" key="4">
    <source>
        <dbReference type="ARBA" id="ARBA00023002"/>
    </source>
</evidence>
<reference evidence="8" key="1">
    <citation type="journal article" date="2019" name="Int. J. Syst. Evol. Microbiol.">
        <title>The Global Catalogue of Microorganisms (GCM) 10K type strain sequencing project: providing services to taxonomists for standard genome sequencing and annotation.</title>
        <authorList>
            <consortium name="The Broad Institute Genomics Platform"/>
            <consortium name="The Broad Institute Genome Sequencing Center for Infectious Disease"/>
            <person name="Wu L."/>
            <person name="Ma J."/>
        </authorList>
    </citation>
    <scope>NUCLEOTIDE SEQUENCE [LARGE SCALE GENOMIC DNA]</scope>
    <source>
        <strain evidence="8">KCTC 42805</strain>
    </source>
</reference>
<comment type="caution">
    <text evidence="7">The sequence shown here is derived from an EMBL/GenBank/DDBJ whole genome shotgun (WGS) entry which is preliminary data.</text>
</comment>
<comment type="cofactor">
    <cofactor evidence="1">
        <name>Fe(2+)</name>
        <dbReference type="ChEBI" id="CHEBI:29033"/>
    </cofactor>
</comment>
<evidence type="ECO:0000256" key="5">
    <source>
        <dbReference type="ARBA" id="ARBA00023004"/>
    </source>
</evidence>
<proteinExistence type="inferred from homology"/>
<keyword evidence="3" id="KW-0479">Metal-binding</keyword>
<accession>A0ABW5MBR9</accession>
<organism evidence="7 8">
    <name type="scientific">Spirosoma soli</name>
    <dbReference type="NCBI Taxonomy" id="1770529"/>
    <lineage>
        <taxon>Bacteria</taxon>
        <taxon>Pseudomonadati</taxon>
        <taxon>Bacteroidota</taxon>
        <taxon>Cytophagia</taxon>
        <taxon>Cytophagales</taxon>
        <taxon>Cytophagaceae</taxon>
        <taxon>Spirosoma</taxon>
    </lineage>
</organism>
<dbReference type="Pfam" id="PF03055">
    <property type="entry name" value="RPE65"/>
    <property type="match status" value="1"/>
</dbReference>
<keyword evidence="4" id="KW-0560">Oxidoreductase</keyword>
<name>A0ABW5MBR9_9BACT</name>
<evidence type="ECO:0000313" key="7">
    <source>
        <dbReference type="EMBL" id="MFD2573827.1"/>
    </source>
</evidence>
<evidence type="ECO:0000313" key="8">
    <source>
        <dbReference type="Proteomes" id="UP001597469"/>
    </source>
</evidence>
<sequence>MPIRHYATLHDYVQANRCVTDEYDDVPLELIEGNLPADLIGTLYRNGNGRFQHQRVWYDHLFDGDGMIAKFSFDGQSVRYRNRYVRTAEFVAEEQAGRMLYRSFGTNLPGGFLKNALKMQFKNTANTSVILHGGHMLALWEGGWPHRINPDTLETIDRYDYDGVLRNQFSWLDSRITPEMPFSAHPKLHPKTGVLHNFGTVAGTKQRLVLYEVDPQGKARIAQAIDMADMTFAHDFVLTESGHQVFFLTPVAFDMPRALAGITSPAASIRVNRANPTLVLVVDPVGTIHRLTTDFCFVFHFVNGYLDPTNPSMLIVDGLMLGDYPESAAMKAYLAGNLPDDQPSSRFVRYRIDLARQTVTHEPLAYYEGELPEIHPDRVGRPYRYTWSIGRPLTHTMPLFDHIVKIDVQTGEGKHRGDPETLPSEPIVVPKPGSTAEDDAWLVYLRFHAPSQTTDLLVADAVDLQTVARLRLPHNIPLGFHGLWLPERVKTAVPTLT</sequence>
<dbReference type="RefSeq" id="WP_381526884.1">
    <property type="nucleotide sequence ID" value="NZ_JBHULN010000021.1"/>
</dbReference>
<dbReference type="EMBL" id="JBHULN010000021">
    <property type="protein sequence ID" value="MFD2573827.1"/>
    <property type="molecule type" value="Genomic_DNA"/>
</dbReference>
<evidence type="ECO:0000256" key="3">
    <source>
        <dbReference type="ARBA" id="ARBA00022723"/>
    </source>
</evidence>
<dbReference type="InterPro" id="IPR004294">
    <property type="entry name" value="Carotenoid_Oase"/>
</dbReference>
<evidence type="ECO:0000256" key="2">
    <source>
        <dbReference type="ARBA" id="ARBA00006787"/>
    </source>
</evidence>
<gene>
    <name evidence="7" type="ORF">ACFSUS_24535</name>
</gene>
<keyword evidence="5" id="KW-0408">Iron</keyword>
<dbReference type="PANTHER" id="PTHR10543:SF89">
    <property type="entry name" value="CAROTENOID 9,10(9',10')-CLEAVAGE DIOXYGENASE 1"/>
    <property type="match status" value="1"/>
</dbReference>
<evidence type="ECO:0000256" key="6">
    <source>
        <dbReference type="SAM" id="MobiDB-lite"/>
    </source>
</evidence>
<feature type="region of interest" description="Disordered" evidence="6">
    <location>
        <begin position="411"/>
        <end position="430"/>
    </location>
</feature>
<comment type="similarity">
    <text evidence="2">Belongs to the carotenoid oxygenase family.</text>
</comment>
<evidence type="ECO:0000256" key="1">
    <source>
        <dbReference type="ARBA" id="ARBA00001954"/>
    </source>
</evidence>
<dbReference type="Proteomes" id="UP001597469">
    <property type="component" value="Unassembled WGS sequence"/>
</dbReference>
<protein>
    <submittedName>
        <fullName evidence="7">Carotenoid oxygenase family protein</fullName>
    </submittedName>
</protein>
<dbReference type="PANTHER" id="PTHR10543">
    <property type="entry name" value="BETA-CAROTENE DIOXYGENASE"/>
    <property type="match status" value="1"/>
</dbReference>